<protein>
    <submittedName>
        <fullName evidence="3">Uncharacterized protein</fullName>
    </submittedName>
</protein>
<dbReference type="EMBL" id="MU630579">
    <property type="protein sequence ID" value="KAJ1253860.1"/>
    <property type="molecule type" value="Genomic_DNA"/>
</dbReference>
<proteinExistence type="predicted"/>
<accession>A0A9W7X646</accession>
<reference evidence="3 4" key="1">
    <citation type="submission" date="2022-10" db="EMBL/GenBank/DDBJ databases">
        <title>WGS assembly of Paspalum vaginatum 540-79.</title>
        <authorList>
            <person name="Sun G."/>
            <person name="Wase N."/>
            <person name="Shu S."/>
            <person name="Jenkins J."/>
            <person name="Zhou B."/>
            <person name="Torres-Rodriguez J."/>
            <person name="Chen C."/>
            <person name="Sandor L."/>
            <person name="Plott C."/>
            <person name="Yoshinga Y."/>
            <person name="Daum C."/>
            <person name="Qi P."/>
            <person name="Barry K."/>
            <person name="Lipzen A."/>
            <person name="Berry L."/>
            <person name="Pedersen C."/>
            <person name="Gottilla T."/>
            <person name="Foltz A."/>
            <person name="Yu H."/>
            <person name="O'Malley R."/>
            <person name="Zhang C."/>
            <person name="Devos K."/>
            <person name="Sigmon B."/>
            <person name="Yu B."/>
            <person name="Obata T."/>
            <person name="Schmutz J."/>
            <person name="Schnable J."/>
        </authorList>
    </citation>
    <scope>NUCLEOTIDE SEQUENCE [LARGE SCALE GENOMIC DNA]</scope>
    <source>
        <strain evidence="4">cv. 540-79</strain>
    </source>
</reference>
<comment type="caution">
    <text evidence="3">The sequence shown here is derived from an EMBL/GenBank/DDBJ whole genome shotgun (WGS) entry which is preliminary data.</text>
</comment>
<evidence type="ECO:0000256" key="1">
    <source>
        <dbReference type="SAM" id="MobiDB-lite"/>
    </source>
</evidence>
<organism evidence="3 4">
    <name type="scientific">Paspalum vaginatum</name>
    <name type="common">seashore paspalum</name>
    <dbReference type="NCBI Taxonomy" id="158149"/>
    <lineage>
        <taxon>Eukaryota</taxon>
        <taxon>Viridiplantae</taxon>
        <taxon>Streptophyta</taxon>
        <taxon>Embryophyta</taxon>
        <taxon>Tracheophyta</taxon>
        <taxon>Spermatophyta</taxon>
        <taxon>Magnoliopsida</taxon>
        <taxon>Liliopsida</taxon>
        <taxon>Poales</taxon>
        <taxon>Poaceae</taxon>
        <taxon>PACMAD clade</taxon>
        <taxon>Panicoideae</taxon>
        <taxon>Andropogonodae</taxon>
        <taxon>Paspaleae</taxon>
        <taxon>Paspalinae</taxon>
        <taxon>Paspalum</taxon>
    </lineage>
</organism>
<gene>
    <name evidence="3" type="ORF">BS78_K168500</name>
</gene>
<keyword evidence="2" id="KW-0812">Transmembrane</keyword>
<evidence type="ECO:0000313" key="3">
    <source>
        <dbReference type="EMBL" id="KAJ1253860.1"/>
    </source>
</evidence>
<feature type="transmembrane region" description="Helical" evidence="2">
    <location>
        <begin position="132"/>
        <end position="150"/>
    </location>
</feature>
<keyword evidence="4" id="KW-1185">Reference proteome</keyword>
<evidence type="ECO:0000256" key="2">
    <source>
        <dbReference type="SAM" id="Phobius"/>
    </source>
</evidence>
<feature type="region of interest" description="Disordered" evidence="1">
    <location>
        <begin position="1"/>
        <end position="55"/>
    </location>
</feature>
<dbReference type="Proteomes" id="UP001164776">
    <property type="component" value="Unassembled WGS sequence"/>
</dbReference>
<keyword evidence="2" id="KW-0472">Membrane</keyword>
<dbReference type="AlphaFoldDB" id="A0A9W7X646"/>
<name>A0A9W7X646_9POAL</name>
<evidence type="ECO:0000313" key="4">
    <source>
        <dbReference type="Proteomes" id="UP001164776"/>
    </source>
</evidence>
<feature type="region of interest" description="Disordered" evidence="1">
    <location>
        <begin position="100"/>
        <end position="125"/>
    </location>
</feature>
<sequence length="188" mass="19060">MHLLSRPSMLGGGRAPRRVGISSPRAPPAPRRHLFARSESIKKKKSRSDAAAAKGSKRALLRAGLAAALQELRLAPGWPRNRKRGDRRCAPVAAARAAGADDADEGPSCSASANDVPASRGGGSGGRGAGPGWALALVAVLALACVVALGRAPAVCCCTCAAWLCRSGVVLESRSQAGGGAARPRRSA</sequence>
<keyword evidence="2" id="KW-1133">Transmembrane helix</keyword>